<comment type="subcellular location">
    <subcellularLocation>
        <location evidence="1">Cell membrane</location>
    </subcellularLocation>
</comment>
<organism evidence="11 12">
    <name type="scientific">Poseidonocella sedimentorum</name>
    <dbReference type="NCBI Taxonomy" id="871652"/>
    <lineage>
        <taxon>Bacteria</taxon>
        <taxon>Pseudomonadati</taxon>
        <taxon>Pseudomonadota</taxon>
        <taxon>Alphaproteobacteria</taxon>
        <taxon>Rhodobacterales</taxon>
        <taxon>Roseobacteraceae</taxon>
        <taxon>Poseidonocella</taxon>
    </lineage>
</organism>
<proteinExistence type="inferred from homology"/>
<keyword evidence="12" id="KW-1185">Reference proteome</keyword>
<evidence type="ECO:0000256" key="9">
    <source>
        <dbReference type="SAM" id="Phobius"/>
    </source>
</evidence>
<dbReference type="Proteomes" id="UP000199302">
    <property type="component" value="Unassembled WGS sequence"/>
</dbReference>
<evidence type="ECO:0000256" key="4">
    <source>
        <dbReference type="ARBA" id="ARBA00022679"/>
    </source>
</evidence>
<dbReference type="GO" id="GO:0000271">
    <property type="term" value="P:polysaccharide biosynthetic process"/>
    <property type="evidence" value="ECO:0007669"/>
    <property type="project" value="UniProtKB-KW"/>
</dbReference>
<sequence>MKYDPHLRAPLLTSAGTPLFQARPVGRAPGQSGGWKRGLDIVLALALVLPVALIVAVLWGLVRLDGGPGFYGHRRVGEGGRAFKCWKLRSMQVDADRALERHLQANPAAAREWAASQKLTHDPRVTPLGRILRATSLDELPQLWNVLRGEMSFVGPRPVTGHELMRYGALDWAYLSGKPGITGAWQVSGRNDLSYETRVHLDAAYRSQETLLTDLKIIAKTALEVLKRSGR</sequence>
<keyword evidence="5 9" id="KW-0812">Transmembrane</keyword>
<reference evidence="11 12" key="1">
    <citation type="submission" date="2016-10" db="EMBL/GenBank/DDBJ databases">
        <authorList>
            <person name="de Groot N.N."/>
        </authorList>
    </citation>
    <scope>NUCLEOTIDE SEQUENCE [LARGE SCALE GENOMIC DNA]</scope>
    <source>
        <strain evidence="12">KMM 9023,NRIC 0796,JCM 17311,KCTC 23692</strain>
    </source>
</reference>
<dbReference type="InterPro" id="IPR003362">
    <property type="entry name" value="Bact_transf"/>
</dbReference>
<evidence type="ECO:0000313" key="12">
    <source>
        <dbReference type="Proteomes" id="UP000199302"/>
    </source>
</evidence>
<evidence type="ECO:0000256" key="8">
    <source>
        <dbReference type="ARBA" id="ARBA00023169"/>
    </source>
</evidence>
<evidence type="ECO:0000256" key="5">
    <source>
        <dbReference type="ARBA" id="ARBA00022692"/>
    </source>
</evidence>
<evidence type="ECO:0000259" key="10">
    <source>
        <dbReference type="Pfam" id="PF02397"/>
    </source>
</evidence>
<dbReference type="STRING" id="871652.SAMN04515673_105255"/>
<name>A0A1I6DVS9_9RHOB</name>
<feature type="domain" description="Bacterial sugar transferase" evidence="10">
    <location>
        <begin position="36"/>
        <end position="227"/>
    </location>
</feature>
<evidence type="ECO:0000256" key="1">
    <source>
        <dbReference type="ARBA" id="ARBA00004236"/>
    </source>
</evidence>
<dbReference type="EMBL" id="FOYI01000005">
    <property type="protein sequence ID" value="SFR09545.1"/>
    <property type="molecule type" value="Genomic_DNA"/>
</dbReference>
<evidence type="ECO:0000256" key="7">
    <source>
        <dbReference type="ARBA" id="ARBA00023136"/>
    </source>
</evidence>
<comment type="similarity">
    <text evidence="2">Belongs to the bacterial sugar transferase family.</text>
</comment>
<accession>A0A1I6DVS9</accession>
<dbReference type="PANTHER" id="PTHR30576">
    <property type="entry name" value="COLANIC BIOSYNTHESIS UDP-GLUCOSE LIPID CARRIER TRANSFERASE"/>
    <property type="match status" value="1"/>
</dbReference>
<gene>
    <name evidence="11" type="ORF">SAMN04515673_105255</name>
</gene>
<dbReference type="GO" id="GO:0016780">
    <property type="term" value="F:phosphotransferase activity, for other substituted phosphate groups"/>
    <property type="evidence" value="ECO:0007669"/>
    <property type="project" value="TreeGrafter"/>
</dbReference>
<keyword evidence="3" id="KW-1003">Cell membrane</keyword>
<dbReference type="OrthoDB" id="9808602at2"/>
<dbReference type="Pfam" id="PF02397">
    <property type="entry name" value="Bac_transf"/>
    <property type="match status" value="1"/>
</dbReference>
<keyword evidence="4 11" id="KW-0808">Transferase</keyword>
<evidence type="ECO:0000256" key="3">
    <source>
        <dbReference type="ARBA" id="ARBA00022475"/>
    </source>
</evidence>
<evidence type="ECO:0000313" key="11">
    <source>
        <dbReference type="EMBL" id="SFR09545.1"/>
    </source>
</evidence>
<keyword evidence="6 9" id="KW-1133">Transmembrane helix</keyword>
<dbReference type="GO" id="GO:0005886">
    <property type="term" value="C:plasma membrane"/>
    <property type="evidence" value="ECO:0007669"/>
    <property type="project" value="UniProtKB-SubCell"/>
</dbReference>
<dbReference type="AlphaFoldDB" id="A0A1I6DVS9"/>
<dbReference type="PANTHER" id="PTHR30576:SF4">
    <property type="entry name" value="UNDECAPRENYL-PHOSPHATE GALACTOSE PHOSPHOTRANSFERASE"/>
    <property type="match status" value="1"/>
</dbReference>
<keyword evidence="7 9" id="KW-0472">Membrane</keyword>
<feature type="transmembrane region" description="Helical" evidence="9">
    <location>
        <begin position="41"/>
        <end position="62"/>
    </location>
</feature>
<evidence type="ECO:0000256" key="6">
    <source>
        <dbReference type="ARBA" id="ARBA00022989"/>
    </source>
</evidence>
<protein>
    <submittedName>
        <fullName evidence="11">Sugar transferase involved in LPS biosynthesis (Colanic, teichoic acid)</fullName>
    </submittedName>
</protein>
<keyword evidence="8" id="KW-0270">Exopolysaccharide synthesis</keyword>
<evidence type="ECO:0000256" key="2">
    <source>
        <dbReference type="ARBA" id="ARBA00006464"/>
    </source>
</evidence>